<dbReference type="InterPro" id="IPR052022">
    <property type="entry name" value="26kDa_periplasmic_antigen"/>
</dbReference>
<keyword evidence="2" id="KW-1185">Reference proteome</keyword>
<name>A0A840USR3_9BACT</name>
<gene>
    <name evidence="1" type="ORF">HNQ81_002999</name>
</gene>
<comment type="caution">
    <text evidence="1">The sequence shown here is derived from an EMBL/GenBank/DDBJ whole genome shotgun (WGS) entry which is preliminary data.</text>
</comment>
<evidence type="ECO:0000313" key="1">
    <source>
        <dbReference type="EMBL" id="MBB5349247.1"/>
    </source>
</evidence>
<organism evidence="1 2">
    <name type="scientific">Desulfoprunum benzoelyticum</name>
    <dbReference type="NCBI Taxonomy" id="1506996"/>
    <lineage>
        <taxon>Bacteria</taxon>
        <taxon>Pseudomonadati</taxon>
        <taxon>Thermodesulfobacteriota</taxon>
        <taxon>Desulfobulbia</taxon>
        <taxon>Desulfobulbales</taxon>
        <taxon>Desulfobulbaceae</taxon>
        <taxon>Desulfoprunum</taxon>
    </lineage>
</organism>
<dbReference type="Pfam" id="PF04402">
    <property type="entry name" value="SIMPL"/>
    <property type="match status" value="1"/>
</dbReference>
<dbReference type="RefSeq" id="WP_183352054.1">
    <property type="nucleotide sequence ID" value="NZ_JACHEO010000021.1"/>
</dbReference>
<dbReference type="GO" id="GO:0006974">
    <property type="term" value="P:DNA damage response"/>
    <property type="evidence" value="ECO:0007669"/>
    <property type="project" value="TreeGrafter"/>
</dbReference>
<reference evidence="1 2" key="1">
    <citation type="submission" date="2020-08" db="EMBL/GenBank/DDBJ databases">
        <title>Genomic Encyclopedia of Type Strains, Phase IV (KMG-IV): sequencing the most valuable type-strain genomes for metagenomic binning, comparative biology and taxonomic classification.</title>
        <authorList>
            <person name="Goeker M."/>
        </authorList>
    </citation>
    <scope>NUCLEOTIDE SEQUENCE [LARGE SCALE GENOMIC DNA]</scope>
    <source>
        <strain evidence="1 2">DSM 28570</strain>
    </source>
</reference>
<dbReference type="AlphaFoldDB" id="A0A840USR3"/>
<proteinExistence type="predicted"/>
<dbReference type="PANTHER" id="PTHR34387:SF2">
    <property type="entry name" value="SLR1258 PROTEIN"/>
    <property type="match status" value="1"/>
</dbReference>
<accession>A0A840USR3</accession>
<dbReference type="PANTHER" id="PTHR34387">
    <property type="entry name" value="SLR1258 PROTEIN"/>
    <property type="match status" value="1"/>
</dbReference>
<dbReference type="Proteomes" id="UP000539642">
    <property type="component" value="Unassembled WGS sequence"/>
</dbReference>
<dbReference type="InterPro" id="IPR007497">
    <property type="entry name" value="SIMPL/DUF541"/>
</dbReference>
<dbReference type="Gene3D" id="3.30.110.170">
    <property type="entry name" value="Protein of unknown function (DUF541), domain 1"/>
    <property type="match status" value="1"/>
</dbReference>
<sequence length="263" mass="29281">MKNQQWGVVLAAIIVCAAIVFAADRLQQTGIRIEDRSEPVVEKKTEAIPVTQRTITVTGEGRIVVEPDHVRITAGVSELAETTGKAQQQANQKLTRVLDILKENEIPERNIQTSHLAFRPEYDWSDGERRLIGQRVEQSLNIDIPEIDVRPDRVAKILDTFGAIHQLEMHSVSFEVKNRKELVNRARVLAFEEARQKAEALAQLSGLAVEKPLQISENEGNARPIPYFRTTPQMHAAVEGAPSALPAGEMDVTVMVNVVFAVR</sequence>
<dbReference type="EMBL" id="JACHEO010000021">
    <property type="protein sequence ID" value="MBB5349247.1"/>
    <property type="molecule type" value="Genomic_DNA"/>
</dbReference>
<evidence type="ECO:0008006" key="3">
    <source>
        <dbReference type="Google" id="ProtNLM"/>
    </source>
</evidence>
<evidence type="ECO:0000313" key="2">
    <source>
        <dbReference type="Proteomes" id="UP000539642"/>
    </source>
</evidence>
<dbReference type="Gene3D" id="3.30.70.2970">
    <property type="entry name" value="Protein of unknown function (DUF541), domain 2"/>
    <property type="match status" value="1"/>
</dbReference>
<protein>
    <recommendedName>
        <fullName evidence="3">Periplasmic immunogenic protein</fullName>
    </recommendedName>
</protein>